<comment type="caution">
    <text evidence="2">The sequence shown here is derived from an EMBL/GenBank/DDBJ whole genome shotgun (WGS) entry which is preliminary data.</text>
</comment>
<keyword evidence="3" id="KW-1185">Reference proteome</keyword>
<organism evidence="2 3">
    <name type="scientific">Hypsizygus marmoreus</name>
    <name type="common">White beech mushroom</name>
    <name type="synonym">Agaricus marmoreus</name>
    <dbReference type="NCBI Taxonomy" id="39966"/>
    <lineage>
        <taxon>Eukaryota</taxon>
        <taxon>Fungi</taxon>
        <taxon>Dikarya</taxon>
        <taxon>Basidiomycota</taxon>
        <taxon>Agaricomycotina</taxon>
        <taxon>Agaricomycetes</taxon>
        <taxon>Agaricomycetidae</taxon>
        <taxon>Agaricales</taxon>
        <taxon>Tricholomatineae</taxon>
        <taxon>Lyophyllaceae</taxon>
        <taxon>Hypsizygus</taxon>
    </lineage>
</organism>
<feature type="region of interest" description="Disordered" evidence="1">
    <location>
        <begin position="95"/>
        <end position="137"/>
    </location>
</feature>
<accession>A0A369JRW8</accession>
<name>A0A369JRW8_HYPMA</name>
<dbReference type="InParanoid" id="A0A369JRW8"/>
<dbReference type="EMBL" id="LUEZ02000048">
    <property type="protein sequence ID" value="RDB23115.1"/>
    <property type="molecule type" value="Genomic_DNA"/>
</dbReference>
<evidence type="ECO:0000256" key="1">
    <source>
        <dbReference type="SAM" id="MobiDB-lite"/>
    </source>
</evidence>
<evidence type="ECO:0000313" key="3">
    <source>
        <dbReference type="Proteomes" id="UP000076154"/>
    </source>
</evidence>
<sequence>MSIGVLVEGGGLRKDNEYRAALNAGENTATFASAGTAWLFFEIPVLCTSKWHPVARSPRRCYHPVPSSKRIPQLSFEFNDVCTCFSGHGRTAGPSRLKEGFHGGVTNHSERTTASARPKENGRSERIACTVSVRPGE</sequence>
<gene>
    <name evidence="2" type="ORF">Hypma_009932</name>
</gene>
<dbReference type="Proteomes" id="UP000076154">
    <property type="component" value="Unassembled WGS sequence"/>
</dbReference>
<evidence type="ECO:0000313" key="2">
    <source>
        <dbReference type="EMBL" id="RDB23115.1"/>
    </source>
</evidence>
<dbReference type="AlphaFoldDB" id="A0A369JRW8"/>
<feature type="compositionally biased region" description="Basic and acidic residues" evidence="1">
    <location>
        <begin position="117"/>
        <end position="126"/>
    </location>
</feature>
<proteinExistence type="predicted"/>
<reference evidence="2" key="1">
    <citation type="submission" date="2018-04" db="EMBL/GenBank/DDBJ databases">
        <title>Whole genome sequencing of Hypsizygus marmoreus.</title>
        <authorList>
            <person name="Choi I.-G."/>
            <person name="Min B."/>
            <person name="Kim J.-G."/>
            <person name="Kim S."/>
            <person name="Oh Y.-L."/>
            <person name="Kong W.-S."/>
            <person name="Park H."/>
            <person name="Jeong J."/>
            <person name="Song E.-S."/>
        </authorList>
    </citation>
    <scope>NUCLEOTIDE SEQUENCE [LARGE SCALE GENOMIC DNA]</scope>
    <source>
        <strain evidence="2">51987-8</strain>
    </source>
</reference>
<protein>
    <submittedName>
        <fullName evidence="2">Uncharacterized protein</fullName>
    </submittedName>
</protein>